<dbReference type="Proteomes" id="UP000704712">
    <property type="component" value="Unassembled WGS sequence"/>
</dbReference>
<evidence type="ECO:0000313" key="3">
    <source>
        <dbReference type="Proteomes" id="UP000704712"/>
    </source>
</evidence>
<protein>
    <submittedName>
        <fullName evidence="2">Uncharacterized protein</fullName>
    </submittedName>
</protein>
<gene>
    <name evidence="2" type="ORF">GN958_ATG04030</name>
</gene>
<comment type="caution">
    <text evidence="2">The sequence shown here is derived from an EMBL/GenBank/DDBJ whole genome shotgun (WGS) entry which is preliminary data.</text>
</comment>
<name>A0A8S9V026_PHYIN</name>
<dbReference type="AlphaFoldDB" id="A0A8S9V026"/>
<reference evidence="2" key="1">
    <citation type="submission" date="2020-03" db="EMBL/GenBank/DDBJ databases">
        <title>Hybrid Assembly of Korean Phytophthora infestans isolates.</title>
        <authorList>
            <person name="Prokchorchik M."/>
            <person name="Lee Y."/>
            <person name="Seo J."/>
            <person name="Cho J.-H."/>
            <person name="Park Y.-E."/>
            <person name="Jang D.-C."/>
            <person name="Im J.-S."/>
            <person name="Choi J.-G."/>
            <person name="Park H.-J."/>
            <person name="Lee G.-B."/>
            <person name="Lee Y.-G."/>
            <person name="Hong S.-Y."/>
            <person name="Cho K."/>
            <person name="Sohn K.H."/>
        </authorList>
    </citation>
    <scope>NUCLEOTIDE SEQUENCE</scope>
    <source>
        <strain evidence="2">KR_2_A2</strain>
    </source>
</reference>
<feature type="non-terminal residue" evidence="2">
    <location>
        <position position="1"/>
    </location>
</feature>
<organism evidence="2 3">
    <name type="scientific">Phytophthora infestans</name>
    <name type="common">Potato late blight agent</name>
    <name type="synonym">Botrytis infestans</name>
    <dbReference type="NCBI Taxonomy" id="4787"/>
    <lineage>
        <taxon>Eukaryota</taxon>
        <taxon>Sar</taxon>
        <taxon>Stramenopiles</taxon>
        <taxon>Oomycota</taxon>
        <taxon>Peronosporomycetes</taxon>
        <taxon>Peronosporales</taxon>
        <taxon>Peronosporaceae</taxon>
        <taxon>Phytophthora</taxon>
    </lineage>
</organism>
<evidence type="ECO:0000313" key="2">
    <source>
        <dbReference type="EMBL" id="KAF4146776.1"/>
    </source>
</evidence>
<dbReference type="EMBL" id="JAACNO010000560">
    <property type="protein sequence ID" value="KAF4146776.1"/>
    <property type="molecule type" value="Genomic_DNA"/>
</dbReference>
<evidence type="ECO:0000256" key="1">
    <source>
        <dbReference type="SAM" id="MobiDB-lite"/>
    </source>
</evidence>
<proteinExistence type="predicted"/>
<feature type="region of interest" description="Disordered" evidence="1">
    <location>
        <begin position="1"/>
        <end position="120"/>
    </location>
</feature>
<accession>A0A8S9V026</accession>
<sequence>AALRAKKQARRDGSANASGRRSTAKAAKPVTAKLSNPSSSDGCPRNIHPHRLNGNFSRPPQLVKVPKVRHAIPPPSPSGTPLDLASRPRKSPLQADSSKATALSPIGSPGGNIWYDTRLD</sequence>